<protein>
    <submittedName>
        <fullName evidence="2">PiggyBac transposable element-derived protein 4-like</fullName>
    </submittedName>
</protein>
<dbReference type="InParanoid" id="A0A6P7H8S6"/>
<accession>A0A6P7H8S6</accession>
<gene>
    <name evidence="2" type="primary">LOC114348699</name>
</gene>
<sequence>MRRRKNTPQFIDKKLSRGESDSMVNDRGVVAVRWLDTKEVLFLSNCHSPSLSQTERKLKTGEKCTCDCPEAVEFYNKYMGGVDLADQKIATYDLDRKSTKWWRKVFYKLLMASVINSSIIFSEIQNKKKKVPLLQYLVPVAEQLISLGRSTATIKRRVSGRP</sequence>
<evidence type="ECO:0000259" key="1">
    <source>
        <dbReference type="Pfam" id="PF13843"/>
    </source>
</evidence>
<dbReference type="PANTHER" id="PTHR46599:SF3">
    <property type="entry name" value="PIGGYBAC TRANSPOSABLE ELEMENT-DERIVED PROTEIN 4"/>
    <property type="match status" value="1"/>
</dbReference>
<proteinExistence type="predicted"/>
<name>A0A6P7H8S6_DIAVI</name>
<dbReference type="PANTHER" id="PTHR46599">
    <property type="entry name" value="PIGGYBAC TRANSPOSABLE ELEMENT-DERIVED PROTEIN 4"/>
    <property type="match status" value="1"/>
</dbReference>
<dbReference type="Pfam" id="PF13843">
    <property type="entry name" value="DDE_Tnp_1_7"/>
    <property type="match status" value="1"/>
</dbReference>
<dbReference type="InterPro" id="IPR029526">
    <property type="entry name" value="PGBD"/>
</dbReference>
<dbReference type="AlphaFoldDB" id="A0A6P7H8S6"/>
<dbReference type="RefSeq" id="XP_028155007.1">
    <property type="nucleotide sequence ID" value="XM_028299206.1"/>
</dbReference>
<feature type="domain" description="PiggyBac transposable element-derived protein" evidence="1">
    <location>
        <begin position="3"/>
        <end position="117"/>
    </location>
</feature>
<evidence type="ECO:0000313" key="2">
    <source>
        <dbReference type="RefSeq" id="XP_028155007.1"/>
    </source>
</evidence>
<feature type="non-terminal residue" evidence="2">
    <location>
        <position position="162"/>
    </location>
</feature>
<reference evidence="2" key="1">
    <citation type="submission" date="2025-08" db="UniProtKB">
        <authorList>
            <consortium name="RefSeq"/>
        </authorList>
    </citation>
    <scope>IDENTIFICATION</scope>
    <source>
        <tissue evidence="2">Whole insect</tissue>
    </source>
</reference>
<organism evidence="2">
    <name type="scientific">Diabrotica virgifera virgifera</name>
    <name type="common">western corn rootworm</name>
    <dbReference type="NCBI Taxonomy" id="50390"/>
    <lineage>
        <taxon>Eukaryota</taxon>
        <taxon>Metazoa</taxon>
        <taxon>Ecdysozoa</taxon>
        <taxon>Arthropoda</taxon>
        <taxon>Hexapoda</taxon>
        <taxon>Insecta</taxon>
        <taxon>Pterygota</taxon>
        <taxon>Neoptera</taxon>
        <taxon>Endopterygota</taxon>
        <taxon>Coleoptera</taxon>
        <taxon>Polyphaga</taxon>
        <taxon>Cucujiformia</taxon>
        <taxon>Chrysomeloidea</taxon>
        <taxon>Chrysomelidae</taxon>
        <taxon>Galerucinae</taxon>
        <taxon>Diabroticina</taxon>
        <taxon>Diabroticites</taxon>
        <taxon>Diabrotica</taxon>
    </lineage>
</organism>